<feature type="compositionally biased region" description="Low complexity" evidence="1">
    <location>
        <begin position="259"/>
        <end position="277"/>
    </location>
</feature>
<feature type="region of interest" description="Disordered" evidence="1">
    <location>
        <begin position="133"/>
        <end position="174"/>
    </location>
</feature>
<dbReference type="AlphaFoldDB" id="A0A5B0QP30"/>
<evidence type="ECO:0000313" key="2">
    <source>
        <dbReference type="EMBL" id="KAA1114991.1"/>
    </source>
</evidence>
<gene>
    <name evidence="2" type="ORF">PGT21_028867</name>
</gene>
<organism evidence="2 3">
    <name type="scientific">Puccinia graminis f. sp. tritici</name>
    <dbReference type="NCBI Taxonomy" id="56615"/>
    <lineage>
        <taxon>Eukaryota</taxon>
        <taxon>Fungi</taxon>
        <taxon>Dikarya</taxon>
        <taxon>Basidiomycota</taxon>
        <taxon>Pucciniomycotina</taxon>
        <taxon>Pucciniomycetes</taxon>
        <taxon>Pucciniales</taxon>
        <taxon>Pucciniaceae</taxon>
        <taxon>Puccinia</taxon>
    </lineage>
</organism>
<dbReference type="EMBL" id="VSWC01000014">
    <property type="protein sequence ID" value="KAA1114991.1"/>
    <property type="molecule type" value="Genomic_DNA"/>
</dbReference>
<dbReference type="Proteomes" id="UP000324748">
    <property type="component" value="Unassembled WGS sequence"/>
</dbReference>
<feature type="compositionally biased region" description="Basic residues" evidence="1">
    <location>
        <begin position="574"/>
        <end position="583"/>
    </location>
</feature>
<dbReference type="OrthoDB" id="2507834at2759"/>
<evidence type="ECO:0000313" key="3">
    <source>
        <dbReference type="Proteomes" id="UP000324748"/>
    </source>
</evidence>
<feature type="compositionally biased region" description="Polar residues" evidence="1">
    <location>
        <begin position="409"/>
        <end position="433"/>
    </location>
</feature>
<feature type="region of interest" description="Disordered" evidence="1">
    <location>
        <begin position="192"/>
        <end position="283"/>
    </location>
</feature>
<feature type="compositionally biased region" description="Polar residues" evidence="1">
    <location>
        <begin position="377"/>
        <end position="389"/>
    </location>
</feature>
<comment type="caution">
    <text evidence="2">The sequence shown here is derived from an EMBL/GenBank/DDBJ whole genome shotgun (WGS) entry which is preliminary data.</text>
</comment>
<feature type="compositionally biased region" description="Low complexity" evidence="1">
    <location>
        <begin position="483"/>
        <end position="499"/>
    </location>
</feature>
<feature type="compositionally biased region" description="Low complexity" evidence="1">
    <location>
        <begin position="209"/>
        <end position="237"/>
    </location>
</feature>
<feature type="region of interest" description="Disordered" evidence="1">
    <location>
        <begin position="567"/>
        <end position="595"/>
    </location>
</feature>
<reference evidence="2 3" key="1">
    <citation type="submission" date="2019-05" db="EMBL/GenBank/DDBJ databases">
        <title>Emergence of the Ug99 lineage of the wheat stem rust pathogen through somatic hybridization.</title>
        <authorList>
            <person name="Li F."/>
            <person name="Upadhyaya N.M."/>
            <person name="Sperschneider J."/>
            <person name="Matny O."/>
            <person name="Nguyen-Phuc H."/>
            <person name="Mago R."/>
            <person name="Raley C."/>
            <person name="Miller M.E."/>
            <person name="Silverstein K.A.T."/>
            <person name="Henningsen E."/>
            <person name="Hirsch C.D."/>
            <person name="Visser B."/>
            <person name="Pretorius Z.A."/>
            <person name="Steffenson B.J."/>
            <person name="Schwessinger B."/>
            <person name="Dodds P.N."/>
            <person name="Figueroa M."/>
        </authorList>
    </citation>
    <scope>NUCLEOTIDE SEQUENCE [LARGE SCALE GENOMIC DNA]</scope>
    <source>
        <strain evidence="2">21-0</strain>
    </source>
</reference>
<keyword evidence="3" id="KW-1185">Reference proteome</keyword>
<name>A0A5B0QP30_PUCGR</name>
<protein>
    <submittedName>
        <fullName evidence="2">Uncharacterized protein</fullName>
    </submittedName>
</protein>
<feature type="compositionally biased region" description="Polar residues" evidence="1">
    <location>
        <begin position="145"/>
        <end position="169"/>
    </location>
</feature>
<feature type="region of interest" description="Disordered" evidence="1">
    <location>
        <begin position="377"/>
        <end position="440"/>
    </location>
</feature>
<feature type="compositionally biased region" description="Pro residues" evidence="1">
    <location>
        <begin position="198"/>
        <end position="208"/>
    </location>
</feature>
<proteinExistence type="predicted"/>
<sequence length="610" mass="64613">MQKGRFLRPSDPRSDGYESRIKHLEGVVQLLLIRTEPHRFPLASSAPLAGSFRYSKDRGLVPLLSHTTGMSLAADWKKECPSGLIPLNSQPRRHTFRTSCKPPSPQTQAAATQCSKVSLLPVSLPSMSLAISKSHSDSKLPPLQATVNPTGVSASPTSDTVNKPTSYSHLDSPYSPLASVRVLDERPADTTLFLPEETPSPPPTPPYLPSTYPSITQGSSPHSARSSSPVLSPGGSLTVCKPSGQPSSTQTPLPLPKFLDSNSTSSLLPSRSPTCSTINSPLSVPSTTITTQPATLPNSYSQISSSPIVAAHGPSTTTVVEPHDTLFNSAAASLSFTAIAATSSTTSRPIEDPKAVSDRLLAVAQLANQTAEKSLNATLIPVTTPSNSDAELAPPPPSPSSLSPHSISTTITNAKLSPPSSTQPNPTHPISDTTNHHPLHPLDCFSPPECENCATSMPTSKPPSPLVSTVDNTKPPTVPLTQPNHPDSPSSPSPINSTLPLPALPDCSIPIYPTAPACPVNLEIAAIGSLTIENDDIDSITARIAPEYSQATLDYYNDIQEYLQQANADETETKKKKKKKKKANPTSTPNNPILFYTVKDSTESLQDLLK</sequence>
<feature type="compositionally biased region" description="Polar residues" evidence="1">
    <location>
        <begin position="466"/>
        <end position="482"/>
    </location>
</feature>
<evidence type="ECO:0000256" key="1">
    <source>
        <dbReference type="SAM" id="MobiDB-lite"/>
    </source>
</evidence>
<accession>A0A5B0QP30</accession>
<feature type="region of interest" description="Disordered" evidence="1">
    <location>
        <begin position="453"/>
        <end position="499"/>
    </location>
</feature>